<dbReference type="PROSITE" id="PS50883">
    <property type="entry name" value="EAL"/>
    <property type="match status" value="1"/>
</dbReference>
<dbReference type="InterPro" id="IPR043128">
    <property type="entry name" value="Rev_trsase/Diguanyl_cyclase"/>
</dbReference>
<reference evidence="4 5" key="1">
    <citation type="submission" date="2019-03" db="EMBL/GenBank/DDBJ databases">
        <title>Genome sequence of Sphingomonas sp. 17J27-24.</title>
        <authorList>
            <person name="Kim M."/>
            <person name="Maeng S."/>
            <person name="Sathiyaraj S."/>
        </authorList>
    </citation>
    <scope>NUCLEOTIDE SEQUENCE [LARGE SCALE GENOMIC DNA]</scope>
    <source>
        <strain evidence="4 5">17J27-24</strain>
    </source>
</reference>
<dbReference type="AlphaFoldDB" id="A0A4Y8ZTG2"/>
<dbReference type="SMART" id="SM00267">
    <property type="entry name" value="GGDEF"/>
    <property type="match status" value="1"/>
</dbReference>
<feature type="transmembrane region" description="Helical" evidence="1">
    <location>
        <begin position="186"/>
        <end position="208"/>
    </location>
</feature>
<name>A0A4Y8ZTG2_9SPHN</name>
<dbReference type="CDD" id="cd01949">
    <property type="entry name" value="GGDEF"/>
    <property type="match status" value="1"/>
</dbReference>
<dbReference type="CDD" id="cd01948">
    <property type="entry name" value="EAL"/>
    <property type="match status" value="1"/>
</dbReference>
<dbReference type="InterPro" id="IPR000160">
    <property type="entry name" value="GGDEF_dom"/>
</dbReference>
<feature type="transmembrane region" description="Helical" evidence="1">
    <location>
        <begin position="155"/>
        <end position="174"/>
    </location>
</feature>
<dbReference type="PANTHER" id="PTHR44757:SF2">
    <property type="entry name" value="BIOFILM ARCHITECTURE MAINTENANCE PROTEIN MBAA"/>
    <property type="match status" value="1"/>
</dbReference>
<feature type="transmembrane region" description="Helical" evidence="1">
    <location>
        <begin position="229"/>
        <end position="249"/>
    </location>
</feature>
<accession>A0A4Y8ZTG2</accession>
<dbReference type="Proteomes" id="UP000298213">
    <property type="component" value="Unassembled WGS sequence"/>
</dbReference>
<dbReference type="EMBL" id="SPDV01000020">
    <property type="protein sequence ID" value="TFI58049.1"/>
    <property type="molecule type" value="Genomic_DNA"/>
</dbReference>
<dbReference type="InterPro" id="IPR029787">
    <property type="entry name" value="Nucleotide_cyclase"/>
</dbReference>
<dbReference type="Gene3D" id="3.20.20.450">
    <property type="entry name" value="EAL domain"/>
    <property type="match status" value="1"/>
</dbReference>
<dbReference type="InterPro" id="IPR035919">
    <property type="entry name" value="EAL_sf"/>
</dbReference>
<dbReference type="InterPro" id="IPR052155">
    <property type="entry name" value="Biofilm_reg_signaling"/>
</dbReference>
<dbReference type="PANTHER" id="PTHR44757">
    <property type="entry name" value="DIGUANYLATE CYCLASE DGCP"/>
    <property type="match status" value="1"/>
</dbReference>
<dbReference type="SUPFAM" id="SSF55073">
    <property type="entry name" value="Nucleotide cyclase"/>
    <property type="match status" value="1"/>
</dbReference>
<evidence type="ECO:0000259" key="3">
    <source>
        <dbReference type="PROSITE" id="PS50887"/>
    </source>
</evidence>
<dbReference type="PROSITE" id="PS50887">
    <property type="entry name" value="GGDEF"/>
    <property type="match status" value="1"/>
</dbReference>
<gene>
    <name evidence="4" type="ORF">E2493_11630</name>
</gene>
<feature type="domain" description="EAL" evidence="2">
    <location>
        <begin position="456"/>
        <end position="706"/>
    </location>
</feature>
<feature type="transmembrane region" description="Helical" evidence="1">
    <location>
        <begin position="86"/>
        <end position="109"/>
    </location>
</feature>
<feature type="transmembrane region" description="Helical" evidence="1">
    <location>
        <begin position="115"/>
        <end position="135"/>
    </location>
</feature>
<dbReference type="Pfam" id="PF00990">
    <property type="entry name" value="GGDEF"/>
    <property type="match status" value="1"/>
</dbReference>
<keyword evidence="1" id="KW-0812">Transmembrane</keyword>
<feature type="domain" description="GGDEF" evidence="3">
    <location>
        <begin position="313"/>
        <end position="447"/>
    </location>
</feature>
<dbReference type="Pfam" id="PF00563">
    <property type="entry name" value="EAL"/>
    <property type="match status" value="1"/>
</dbReference>
<dbReference type="OrthoDB" id="9814202at2"/>
<dbReference type="SMART" id="SM00052">
    <property type="entry name" value="EAL"/>
    <property type="match status" value="1"/>
</dbReference>
<sequence>MSLSSSFVSNAERGRRFNGKADAPVLLRNRRLTGVKHGRAITRVRSGEREAAEGRSGGAGPLWSAFDSAEPRVPGERSLLHEQFRILAAQIPFMYALMFVDACFLSFAIYEKVPVAQSLGVPALLVLAALVRAMFWLRRRDAHLSEARIARYLKVTLVTAGVLSFGFGGWGLLLFESADLTQRTCIALYIFIGAISCSYCLQALPGAARLVLYCGAAPMTLRLLVGNDLLLIGLGVDMLLVMLLILRLLGTSYSGFVEVVSSRTTVIAERERARDAEQRAHQLAYHDPLTGLANRRALSDHIDRALAAPAGGAGVGLLVIDLDRFKIVNDVHGHPVGDALLRDVAARLIELDAENARAFRLGGDEFAIVVEPGPDDKDAPRRLGRQIVQHLGEPFAIGGVIHHIGASVGISLFPHDAQDRETLMRRADIALYRAKEAGRNQHRCFEPLMDAEIKRRSVLERQLREAILADDLRPHFQPLVELAGRRLVGFELLARWPRRDGLNIGPDQFIPIAEESGLINELMLQLLERGCREALGWDARLSIAINISPVQLKDPWLAQKILATLTRLAFPPQRLEIEVTENALIVDADNARRTIESLKNQGIKVALDDFGTGYSSMHHLRMLAFDKIKIDRSFIQALDTDPDARKIVRAIVGLASSFDLPVVAEGIETEAAAQTLAALGCSYGQGYLFGAALSAEQLWREWLVPVTRGGELGTA</sequence>
<comment type="caution">
    <text evidence="4">The sequence shown here is derived from an EMBL/GenBank/DDBJ whole genome shotgun (WGS) entry which is preliminary data.</text>
</comment>
<keyword evidence="1" id="KW-1133">Transmembrane helix</keyword>
<evidence type="ECO:0000259" key="2">
    <source>
        <dbReference type="PROSITE" id="PS50883"/>
    </source>
</evidence>
<evidence type="ECO:0000313" key="4">
    <source>
        <dbReference type="EMBL" id="TFI58049.1"/>
    </source>
</evidence>
<dbReference type="Gene3D" id="3.30.70.270">
    <property type="match status" value="1"/>
</dbReference>
<protein>
    <submittedName>
        <fullName evidence="4">EAL domain-containing protein</fullName>
    </submittedName>
</protein>
<keyword evidence="5" id="KW-1185">Reference proteome</keyword>
<dbReference type="SUPFAM" id="SSF141868">
    <property type="entry name" value="EAL domain-like"/>
    <property type="match status" value="1"/>
</dbReference>
<dbReference type="NCBIfam" id="TIGR00254">
    <property type="entry name" value="GGDEF"/>
    <property type="match status" value="1"/>
</dbReference>
<proteinExistence type="predicted"/>
<evidence type="ECO:0000256" key="1">
    <source>
        <dbReference type="SAM" id="Phobius"/>
    </source>
</evidence>
<keyword evidence="1" id="KW-0472">Membrane</keyword>
<dbReference type="InterPro" id="IPR001633">
    <property type="entry name" value="EAL_dom"/>
</dbReference>
<organism evidence="4 5">
    <name type="scientific">Sphingomonas parva</name>
    <dbReference type="NCBI Taxonomy" id="2555898"/>
    <lineage>
        <taxon>Bacteria</taxon>
        <taxon>Pseudomonadati</taxon>
        <taxon>Pseudomonadota</taxon>
        <taxon>Alphaproteobacteria</taxon>
        <taxon>Sphingomonadales</taxon>
        <taxon>Sphingomonadaceae</taxon>
        <taxon>Sphingomonas</taxon>
    </lineage>
</organism>
<evidence type="ECO:0000313" key="5">
    <source>
        <dbReference type="Proteomes" id="UP000298213"/>
    </source>
</evidence>